<evidence type="ECO:0000313" key="5">
    <source>
        <dbReference type="Proteomes" id="UP000252147"/>
    </source>
</evidence>
<keyword evidence="1" id="KW-0479">Metal-binding</keyword>
<evidence type="ECO:0000256" key="2">
    <source>
        <dbReference type="ARBA" id="ARBA00022833"/>
    </source>
</evidence>
<evidence type="ECO:0000259" key="3">
    <source>
        <dbReference type="PROSITE" id="PS51747"/>
    </source>
</evidence>
<dbReference type="SUPFAM" id="SSF53927">
    <property type="entry name" value="Cytidine deaminase-like"/>
    <property type="match status" value="1"/>
</dbReference>
<dbReference type="Gene3D" id="3.40.140.10">
    <property type="entry name" value="Cytidine Deaminase, domain 2"/>
    <property type="match status" value="1"/>
</dbReference>
<dbReference type="PROSITE" id="PS00903">
    <property type="entry name" value="CYT_DCMP_DEAMINASES_1"/>
    <property type="match status" value="1"/>
</dbReference>
<dbReference type="PROSITE" id="PS51747">
    <property type="entry name" value="CYT_DCMP_DEAMINASES_2"/>
    <property type="match status" value="1"/>
</dbReference>
<dbReference type="InterPro" id="IPR016193">
    <property type="entry name" value="Cytidine_deaminase-like"/>
</dbReference>
<dbReference type="CDD" id="cd01285">
    <property type="entry name" value="nucleoside_deaminase"/>
    <property type="match status" value="1"/>
</dbReference>
<dbReference type="GO" id="GO:0052717">
    <property type="term" value="F:tRNA-specific adenosine-34 deaminase activity"/>
    <property type="evidence" value="ECO:0007669"/>
    <property type="project" value="UniProtKB-EC"/>
</dbReference>
<feature type="domain" description="CMP/dCMP-type deaminase" evidence="3">
    <location>
        <begin position="4"/>
        <end position="112"/>
    </location>
</feature>
<dbReference type="EMBL" id="QOPD01000005">
    <property type="protein sequence ID" value="RCL38121.1"/>
    <property type="molecule type" value="Genomic_DNA"/>
</dbReference>
<dbReference type="GO" id="GO:0008270">
    <property type="term" value="F:zinc ion binding"/>
    <property type="evidence" value="ECO:0007669"/>
    <property type="project" value="InterPro"/>
</dbReference>
<name>A0A368BLI8_9GAMM</name>
<reference evidence="4 5" key="1">
    <citation type="journal article" date="2018" name="Microbiome">
        <title>Fine metagenomic profile of the Mediterranean stratified and mixed water columns revealed by assembly and recruitment.</title>
        <authorList>
            <person name="Haro-Moreno J.M."/>
            <person name="Lopez-Perez M."/>
            <person name="De La Torre J.R."/>
            <person name="Picazo A."/>
            <person name="Camacho A."/>
            <person name="Rodriguez-Valera F."/>
        </authorList>
    </citation>
    <scope>NUCLEOTIDE SEQUENCE [LARGE SCALE GENOMIC DNA]</scope>
    <source>
        <strain evidence="4">MED-G83</strain>
    </source>
</reference>
<accession>A0A368BLI8</accession>
<dbReference type="PANTHER" id="PTHR11079:SF179">
    <property type="entry name" value="TRNA(ADENINE(34)) DEAMINASE, CHLOROPLASTIC"/>
    <property type="match status" value="1"/>
</dbReference>
<proteinExistence type="predicted"/>
<protein>
    <submittedName>
        <fullName evidence="4">Nucleoside deaminase</fullName>
    </submittedName>
</protein>
<sequence>MLSANVYANMRLVIKEAKNNLKNNQIPIAALIVNTLTNEIIAKAANTDSPVGHAELLAINQALELHDTNRLNNCDIYVSIEPCAMCAYAIRKCHLNTLYFGAEDQKGGGIINSTQDNLKPINHVSHIYEKETADLLSSFFRDKRESKV</sequence>
<dbReference type="InterPro" id="IPR016192">
    <property type="entry name" value="APOBEC/CMP_deaminase_Zn-bd"/>
</dbReference>
<dbReference type="PANTHER" id="PTHR11079">
    <property type="entry name" value="CYTOSINE DEAMINASE FAMILY MEMBER"/>
    <property type="match status" value="1"/>
</dbReference>
<gene>
    <name evidence="4" type="ORF">DBW97_03565</name>
</gene>
<evidence type="ECO:0000313" key="4">
    <source>
        <dbReference type="EMBL" id="RCL38121.1"/>
    </source>
</evidence>
<dbReference type="InterPro" id="IPR058535">
    <property type="entry name" value="MafB19-deam"/>
</dbReference>
<organism evidence="4 5">
    <name type="scientific">SAR86 cluster bacterium</name>
    <dbReference type="NCBI Taxonomy" id="2030880"/>
    <lineage>
        <taxon>Bacteria</taxon>
        <taxon>Pseudomonadati</taxon>
        <taxon>Pseudomonadota</taxon>
        <taxon>Gammaproteobacteria</taxon>
        <taxon>SAR86 cluster</taxon>
    </lineage>
</organism>
<keyword evidence="2" id="KW-0862">Zinc</keyword>
<dbReference type="InterPro" id="IPR002125">
    <property type="entry name" value="CMP_dCMP_dom"/>
</dbReference>
<comment type="caution">
    <text evidence="4">The sequence shown here is derived from an EMBL/GenBank/DDBJ whole genome shotgun (WGS) entry which is preliminary data.</text>
</comment>
<dbReference type="GO" id="GO:0002100">
    <property type="term" value="P:tRNA wobble adenosine to inosine editing"/>
    <property type="evidence" value="ECO:0007669"/>
    <property type="project" value="InterPro"/>
</dbReference>
<evidence type="ECO:0000256" key="1">
    <source>
        <dbReference type="ARBA" id="ARBA00022723"/>
    </source>
</evidence>
<dbReference type="Proteomes" id="UP000252147">
    <property type="component" value="Unassembled WGS sequence"/>
</dbReference>
<dbReference type="Pfam" id="PF14437">
    <property type="entry name" value="MafB19-deam"/>
    <property type="match status" value="1"/>
</dbReference>
<dbReference type="AlphaFoldDB" id="A0A368BLI8"/>